<gene>
    <name evidence="1" type="ORF">HMPREF1317_0113</name>
</gene>
<evidence type="ECO:0000313" key="2">
    <source>
        <dbReference type="Proteomes" id="UP000004578"/>
    </source>
</evidence>
<keyword evidence="2" id="KW-1185">Reference proteome</keyword>
<proteinExistence type="predicted"/>
<dbReference type="AlphaFoldDB" id="J0MTG2"/>
<reference evidence="1 2" key="1">
    <citation type="submission" date="2012-05" db="EMBL/GenBank/DDBJ databases">
        <authorList>
            <person name="Harkins D.M."/>
            <person name="Madupu R."/>
            <person name="Durkin A.S."/>
            <person name="Torralba M."/>
            <person name="Methe B."/>
            <person name="Sutton G.G."/>
            <person name="Nelson K.E."/>
        </authorList>
    </citation>
    <scope>NUCLEOTIDE SEQUENCE [LARGE SCALE GENOMIC DNA]</scope>
    <source>
        <strain evidence="1 2">F0490</strain>
    </source>
</reference>
<dbReference type="Proteomes" id="UP000004578">
    <property type="component" value="Unassembled WGS sequence"/>
</dbReference>
<accession>J0MTG2</accession>
<dbReference type="EMBL" id="AKFS01000302">
    <property type="protein sequence ID" value="EJF35352.1"/>
    <property type="molecule type" value="Genomic_DNA"/>
</dbReference>
<dbReference type="PATRIC" id="fig|1125717.3.peg.1993"/>
<comment type="caution">
    <text evidence="1">The sequence shown here is derived from an EMBL/GenBank/DDBJ whole genome shotgun (WGS) entry which is preliminary data.</text>
</comment>
<sequence length="73" mass="7832">MMRMSEKTWAAVEAAVAAHIADEFPDGLLGAWQLSVEVVVEGGSYAHTMGEGAVCARLGLTDWARGRLREELG</sequence>
<protein>
    <submittedName>
        <fullName evidence="1">Uncharacterized protein</fullName>
    </submittedName>
</protein>
<organism evidence="1 2">
    <name type="scientific">Schaalia georgiae F0490</name>
    <dbReference type="NCBI Taxonomy" id="1125717"/>
    <lineage>
        <taxon>Bacteria</taxon>
        <taxon>Bacillati</taxon>
        <taxon>Actinomycetota</taxon>
        <taxon>Actinomycetes</taxon>
        <taxon>Actinomycetales</taxon>
        <taxon>Actinomycetaceae</taxon>
        <taxon>Schaalia</taxon>
    </lineage>
</organism>
<evidence type="ECO:0000313" key="1">
    <source>
        <dbReference type="EMBL" id="EJF35352.1"/>
    </source>
</evidence>
<name>J0MTG2_9ACTO</name>